<feature type="compositionally biased region" description="Acidic residues" evidence="5">
    <location>
        <begin position="111"/>
        <end position="128"/>
    </location>
</feature>
<evidence type="ECO:0000256" key="3">
    <source>
        <dbReference type="ARBA" id="ARBA00023274"/>
    </source>
</evidence>
<reference evidence="6" key="1">
    <citation type="submission" date="2019-03" db="EMBL/GenBank/DDBJ databases">
        <title>Long read genome sequence of the mycoparasitic Pythium oligandrum ATCC 38472 isolated from sugarbeet rhizosphere.</title>
        <authorList>
            <person name="Gaulin E."/>
        </authorList>
    </citation>
    <scope>NUCLEOTIDE SEQUENCE</scope>
    <source>
        <strain evidence="6">ATCC 38472_TT</strain>
    </source>
</reference>
<evidence type="ECO:0000313" key="7">
    <source>
        <dbReference type="Proteomes" id="UP000794436"/>
    </source>
</evidence>
<dbReference type="InterPro" id="IPR020568">
    <property type="entry name" value="Ribosomal_Su5_D2-typ_SF"/>
</dbReference>
<dbReference type="Proteomes" id="UP000794436">
    <property type="component" value="Unassembled WGS sequence"/>
</dbReference>
<dbReference type="InterPro" id="IPR023035">
    <property type="entry name" value="Ribosomal_uS9_bac/plastid"/>
</dbReference>
<dbReference type="GO" id="GO:0022627">
    <property type="term" value="C:cytosolic small ribosomal subunit"/>
    <property type="evidence" value="ECO:0007669"/>
    <property type="project" value="TreeGrafter"/>
</dbReference>
<dbReference type="EMBL" id="SPLM01000001">
    <property type="protein sequence ID" value="TMW68877.1"/>
    <property type="molecule type" value="Genomic_DNA"/>
</dbReference>
<feature type="region of interest" description="Disordered" evidence="5">
    <location>
        <begin position="52"/>
        <end position="129"/>
    </location>
</feature>
<dbReference type="Pfam" id="PF00380">
    <property type="entry name" value="Ribosomal_S9"/>
    <property type="match status" value="1"/>
</dbReference>
<dbReference type="PROSITE" id="PS00360">
    <property type="entry name" value="RIBOSOMAL_S9"/>
    <property type="match status" value="1"/>
</dbReference>
<comment type="caution">
    <text evidence="6">The sequence shown here is derived from an EMBL/GenBank/DDBJ whole genome shotgun (WGS) entry which is preliminary data.</text>
</comment>
<feature type="compositionally biased region" description="Acidic residues" evidence="5">
    <location>
        <begin position="77"/>
        <end position="102"/>
    </location>
</feature>
<gene>
    <name evidence="6" type="ORF">Poli38472_001033</name>
</gene>
<dbReference type="NCBIfam" id="NF001099">
    <property type="entry name" value="PRK00132.1"/>
    <property type="match status" value="1"/>
</dbReference>
<name>A0A8K1CU54_PYTOL</name>
<dbReference type="GO" id="GO:0003723">
    <property type="term" value="F:RNA binding"/>
    <property type="evidence" value="ECO:0007669"/>
    <property type="project" value="TreeGrafter"/>
</dbReference>
<dbReference type="HAMAP" id="MF_00532_B">
    <property type="entry name" value="Ribosomal_uS9_B"/>
    <property type="match status" value="1"/>
</dbReference>
<feature type="compositionally biased region" description="Basic residues" evidence="5">
    <location>
        <begin position="315"/>
        <end position="329"/>
    </location>
</feature>
<comment type="similarity">
    <text evidence="1 4">Belongs to the universal ribosomal protein uS9 family.</text>
</comment>
<evidence type="ECO:0000256" key="4">
    <source>
        <dbReference type="RuleBase" id="RU003815"/>
    </source>
</evidence>
<organism evidence="6 7">
    <name type="scientific">Pythium oligandrum</name>
    <name type="common">Mycoparasitic fungus</name>
    <dbReference type="NCBI Taxonomy" id="41045"/>
    <lineage>
        <taxon>Eukaryota</taxon>
        <taxon>Sar</taxon>
        <taxon>Stramenopiles</taxon>
        <taxon>Oomycota</taxon>
        <taxon>Peronosporomycetes</taxon>
        <taxon>Pythiales</taxon>
        <taxon>Pythiaceae</taxon>
        <taxon>Pythium</taxon>
    </lineage>
</organism>
<feature type="region of interest" description="Disordered" evidence="5">
    <location>
        <begin position="304"/>
        <end position="329"/>
    </location>
</feature>
<accession>A0A8K1CU54</accession>
<evidence type="ECO:0000256" key="1">
    <source>
        <dbReference type="ARBA" id="ARBA00005251"/>
    </source>
</evidence>
<dbReference type="FunFam" id="3.30.230.10:FF:000001">
    <property type="entry name" value="30S ribosomal protein S9"/>
    <property type="match status" value="1"/>
</dbReference>
<keyword evidence="3 4" id="KW-0687">Ribonucleoprotein</keyword>
<proteinExistence type="inferred from homology"/>
<dbReference type="PANTHER" id="PTHR21569">
    <property type="entry name" value="RIBOSOMAL PROTEIN S9"/>
    <property type="match status" value="1"/>
</dbReference>
<dbReference type="GO" id="GO:0003735">
    <property type="term" value="F:structural constituent of ribosome"/>
    <property type="evidence" value="ECO:0007669"/>
    <property type="project" value="InterPro"/>
</dbReference>
<keyword evidence="7" id="KW-1185">Reference proteome</keyword>
<evidence type="ECO:0008006" key="8">
    <source>
        <dbReference type="Google" id="ProtNLM"/>
    </source>
</evidence>
<evidence type="ECO:0000256" key="2">
    <source>
        <dbReference type="ARBA" id="ARBA00022980"/>
    </source>
</evidence>
<keyword evidence="2 4" id="KW-0689">Ribosomal protein</keyword>
<dbReference type="SUPFAM" id="SSF54211">
    <property type="entry name" value="Ribosomal protein S5 domain 2-like"/>
    <property type="match status" value="1"/>
</dbReference>
<dbReference type="InterPro" id="IPR020574">
    <property type="entry name" value="Ribosomal_uS9_CS"/>
</dbReference>
<dbReference type="InterPro" id="IPR000754">
    <property type="entry name" value="Ribosomal_uS9"/>
</dbReference>
<evidence type="ECO:0000256" key="5">
    <source>
        <dbReference type="SAM" id="MobiDB-lite"/>
    </source>
</evidence>
<sequence>MKTTLLLAGARRLARAGVRSAALSLQAPVQPLVAQAVVRAARPSLPAVSMAVREFSSKKKPMGVSDDDVDKERDSDSDSDDDDDSEDEDDDDEDDDEEEEEDFKGKRAAALDDDDIENYEDPDDDWDEERWGALDSEDWQGFDGDIDAVTEEGVPKWLQSVRDLSAIHEEKRMRAKLARRAMEEAKKNTVRVRKVDELGRAYGTGRRKTSTARVWVKRSDKPFDGRIKVNKKDLVDYFVRDTHREDILKPFSVIDEIGNFDVYCTVKGGGLSGQAGAIRHGLSRALQNFDPNYRPLLKKEKLLTRDPRMVERKKPGQKKARKKFQWVKR</sequence>
<dbReference type="AlphaFoldDB" id="A0A8K1CU54"/>
<dbReference type="GO" id="GO:0006412">
    <property type="term" value="P:translation"/>
    <property type="evidence" value="ECO:0007669"/>
    <property type="project" value="InterPro"/>
</dbReference>
<evidence type="ECO:0000313" key="6">
    <source>
        <dbReference type="EMBL" id="TMW68877.1"/>
    </source>
</evidence>
<dbReference type="OrthoDB" id="10254627at2759"/>
<protein>
    <recommendedName>
        <fullName evidence="8">30S ribosomal protein S9</fullName>
    </recommendedName>
</protein>
<dbReference type="InterPro" id="IPR014721">
    <property type="entry name" value="Ribsml_uS5_D2-typ_fold_subgr"/>
</dbReference>
<feature type="compositionally biased region" description="Basic and acidic residues" evidence="5">
    <location>
        <begin position="304"/>
        <end position="314"/>
    </location>
</feature>
<dbReference type="PANTHER" id="PTHR21569:SF1">
    <property type="entry name" value="SMALL RIBOSOMAL SUBUNIT PROTEIN US9M"/>
    <property type="match status" value="1"/>
</dbReference>
<dbReference type="Gene3D" id="3.30.230.10">
    <property type="match status" value="1"/>
</dbReference>